<protein>
    <submittedName>
        <fullName evidence="2">Uncharacterized protein</fullName>
    </submittedName>
</protein>
<accession>A0A6N9HJR5</accession>
<gene>
    <name evidence="2" type="ORF">GTP41_15825</name>
</gene>
<keyword evidence="3" id="KW-1185">Reference proteome</keyword>
<dbReference type="Proteomes" id="UP000448575">
    <property type="component" value="Unassembled WGS sequence"/>
</dbReference>
<evidence type="ECO:0000313" key="2">
    <source>
        <dbReference type="EMBL" id="MYN03566.1"/>
    </source>
</evidence>
<comment type="caution">
    <text evidence="2">The sequence shown here is derived from an EMBL/GenBank/DDBJ whole genome shotgun (WGS) entry which is preliminary data.</text>
</comment>
<organism evidence="2 3">
    <name type="scientific">Pseudoduganella guangdongensis</name>
    <dbReference type="NCBI Taxonomy" id="2692179"/>
    <lineage>
        <taxon>Bacteria</taxon>
        <taxon>Pseudomonadati</taxon>
        <taxon>Pseudomonadota</taxon>
        <taxon>Betaproteobacteria</taxon>
        <taxon>Burkholderiales</taxon>
        <taxon>Oxalobacteraceae</taxon>
        <taxon>Telluria group</taxon>
        <taxon>Pseudoduganella</taxon>
    </lineage>
</organism>
<name>A0A6N9HJR5_9BURK</name>
<dbReference type="EMBL" id="WWCJ01000010">
    <property type="protein sequence ID" value="MYN03566.1"/>
    <property type="molecule type" value="Genomic_DNA"/>
</dbReference>
<dbReference type="AlphaFoldDB" id="A0A6N9HJR5"/>
<dbReference type="RefSeq" id="WP_161026535.1">
    <property type="nucleotide sequence ID" value="NZ_WWCJ01000010.1"/>
</dbReference>
<evidence type="ECO:0000256" key="1">
    <source>
        <dbReference type="SAM" id="SignalP"/>
    </source>
</evidence>
<evidence type="ECO:0000313" key="3">
    <source>
        <dbReference type="Proteomes" id="UP000448575"/>
    </source>
</evidence>
<feature type="chain" id="PRO_5026951202" evidence="1">
    <location>
        <begin position="20"/>
        <end position="208"/>
    </location>
</feature>
<keyword evidence="1" id="KW-0732">Signal</keyword>
<proteinExistence type="predicted"/>
<sequence length="208" mass="22519">MRYAVFLAAAVAHATAAAAAPAGGVRAPTLAEQRSFEQFWQRSAPGTPAPPLRMERAPGASVLAATANSDAPPIRLVLPLCRVERTRYTQQANDSWRVDRSQHVWVHHTTSCGMPPAGMVELRANLAEIEVLKLLTAQGEMLQRARLLMAGNTSCAPMRARQFAMAALGRGSDQLPLLVYHSDIGGELRLSVRPARTDFVPWNVSCSP</sequence>
<feature type="signal peptide" evidence="1">
    <location>
        <begin position="1"/>
        <end position="19"/>
    </location>
</feature>
<reference evidence="2 3" key="1">
    <citation type="submission" date="2019-12" db="EMBL/GenBank/DDBJ databases">
        <title>Novel species isolated from a subtropical stream in China.</title>
        <authorList>
            <person name="Lu H."/>
        </authorList>
    </citation>
    <scope>NUCLEOTIDE SEQUENCE [LARGE SCALE GENOMIC DNA]</scope>
    <source>
        <strain evidence="2 3">DS3</strain>
    </source>
</reference>